<keyword evidence="8" id="KW-0812">Transmembrane</keyword>
<dbReference type="SMART" id="SM00388">
    <property type="entry name" value="HisKA"/>
    <property type="match status" value="1"/>
</dbReference>
<keyword evidence="3 6" id="KW-0597">Phosphoprotein</keyword>
<dbReference type="SUPFAM" id="SSF52172">
    <property type="entry name" value="CheY-like"/>
    <property type="match status" value="1"/>
</dbReference>
<feature type="transmembrane region" description="Helical" evidence="8">
    <location>
        <begin position="62"/>
        <end position="79"/>
    </location>
</feature>
<feature type="region of interest" description="Disordered" evidence="7">
    <location>
        <begin position="599"/>
        <end position="734"/>
    </location>
</feature>
<feature type="compositionally biased region" description="Polar residues" evidence="7">
    <location>
        <begin position="547"/>
        <end position="579"/>
    </location>
</feature>
<dbReference type="InterPro" id="IPR011006">
    <property type="entry name" value="CheY-like_superfamily"/>
</dbReference>
<evidence type="ECO:0000256" key="1">
    <source>
        <dbReference type="ARBA" id="ARBA00000085"/>
    </source>
</evidence>
<comment type="caution">
    <text evidence="11">The sequence shown here is derived from an EMBL/GenBank/DDBJ whole genome shotgun (WGS) entry which is preliminary data.</text>
</comment>
<dbReference type="SUPFAM" id="SSF55874">
    <property type="entry name" value="ATPase domain of HSP90 chaperone/DNA topoisomerase II/histidine kinase"/>
    <property type="match status" value="2"/>
</dbReference>
<sequence>MQPITLAFRSSVLESQYLADDAKQRWPVLIFIFCFDVSCYMFRAGAKLWLAKQGFSAMLRDISPQLANMVFLYLVMGFLNHRSRQMGKQGQALRVYQEEFLLVGTMALAIVNLLVTLSRDTAQDYVYAAFFLICTTFFLKVRWLIGTMVMSVPVILVHVWTYWERESLRDLEGAIMPSDAPIHITVSWAVGALMSFLADTYRRQMFVNHKLAATAAEKELRETQARMAAQHELAQAQAQAQQRALTVAREKAANEAKSEFMSLMCHEVRTPLNGCLASAEMLLDTALEEEQRDLAKTIRVSGSILLSTVSNFLDFFKMEAGKHLDVVRTEIDVKELVDDVHCIIEAMVGRNTSVSLLDPNIKGVPGVVMGDSDRLRGILLNLYTNAAKFTKQGFIGLRFQNDSGASSTAALAPDPSSASSSSRGLSSRSSFYAPTTGSRRSGSSSSSAPSSGTGGKAHQVQEALNTFKQTQQSAPASRTSTSQSDRSASGSGLSLNPAATLSGQSMSQPQSDAPTGNLKAASSSSFNPAAAVESARKAAESLGPISDLSQRLASSTDLQSGLESEQASGPPSSRQQHLSPFVQQSLKAWQEVQDGAEAHPGLSRWPKEHAASAKRQDATAAAGGPVPPKRNFVKAHNAHERAADKTASALAPATPTQSPAHAPQDGRGDCSSVQVHRKSTSSLQESSITSGSSSCDEGSNQPDGLLHPLKSQRIPSMVRRDPKTGSGWCGVISKPHRNKLNRTRTAESSARMGTFSGKWLIFEVADTGVGVGEEGLRALFKEFIQGTSDEMRRPRSRGGTGLGLSICSKQVAVLGGQIGALSRPSTGSIFWVKIPLYVPASQDSPPPSELRRTASWGSRDAFSDGHIRRGQQQLDLTSLKGSSHTRTATTRGAALRKFHQSSMNAAMTRAITRGSLDSAAPAEAPSDLADEAQALDWQWRSRSAPELSPRTGWLTPQASAAAGGTQPQLQNDIDMVTRQSWVSSRSSSSSFESAYGTHKWVDALCLPENMEGLPQGLQDQRQAAIDSLRASLTEGIPPRSELPPVRTSVSLGTTAPPVPSSDKPPAEAAPPSGQNGRTVATPRGRVPLAGLDSIVNSSPGATQNGARSASGILPPRRSENMGRGPKGNDGPGKMHGMGRPAGSHMGGMNVPESIPEAGVAPSATDYSPRSNFRNPFGPDVETNGDEVEGAPPRKLLSRVRPSMEARRKRLDLSALQGRRVLLAEDNLINQTVAKKGPRMFDLVLMDMAMPVMGGVTATEVIRRQLRQEVPIIAMTANASDRDRDECLQAGMDGFLSKPVLKDRLAEAILLVLSGRANFQDHNTVALKTLDSLG</sequence>
<organism evidence="11 12">
    <name type="scientific">Apatococcus fuscideae</name>
    <dbReference type="NCBI Taxonomy" id="2026836"/>
    <lineage>
        <taxon>Eukaryota</taxon>
        <taxon>Viridiplantae</taxon>
        <taxon>Chlorophyta</taxon>
        <taxon>core chlorophytes</taxon>
        <taxon>Trebouxiophyceae</taxon>
        <taxon>Chlorellales</taxon>
        <taxon>Chlorellaceae</taxon>
        <taxon>Apatococcus</taxon>
    </lineage>
</organism>
<dbReference type="PRINTS" id="PR00344">
    <property type="entry name" value="BCTRLSENSOR"/>
</dbReference>
<feature type="transmembrane region" description="Helical" evidence="8">
    <location>
        <begin position="144"/>
        <end position="162"/>
    </location>
</feature>
<feature type="region of interest" description="Disordered" evidence="7">
    <location>
        <begin position="946"/>
        <end position="967"/>
    </location>
</feature>
<evidence type="ECO:0000256" key="6">
    <source>
        <dbReference type="PROSITE-ProRule" id="PRU00169"/>
    </source>
</evidence>
<evidence type="ECO:0000256" key="3">
    <source>
        <dbReference type="ARBA" id="ARBA00022553"/>
    </source>
</evidence>
<dbReference type="EC" id="2.7.13.3" evidence="2"/>
<dbReference type="EMBL" id="JALJOV010000264">
    <property type="protein sequence ID" value="KAK9865276.1"/>
    <property type="molecule type" value="Genomic_DNA"/>
</dbReference>
<feature type="domain" description="Histidine kinase" evidence="9">
    <location>
        <begin position="263"/>
        <end position="838"/>
    </location>
</feature>
<feature type="transmembrane region" description="Helical" evidence="8">
    <location>
        <begin position="28"/>
        <end position="50"/>
    </location>
</feature>
<feature type="region of interest" description="Disordered" evidence="7">
    <location>
        <begin position="542"/>
        <end position="579"/>
    </location>
</feature>
<evidence type="ECO:0000259" key="9">
    <source>
        <dbReference type="PROSITE" id="PS50109"/>
    </source>
</evidence>
<dbReference type="InterPro" id="IPR003661">
    <property type="entry name" value="HisK_dim/P_dom"/>
</dbReference>
<dbReference type="InterPro" id="IPR005467">
    <property type="entry name" value="His_kinase_dom"/>
</dbReference>
<feature type="transmembrane region" description="Helical" evidence="8">
    <location>
        <begin position="100"/>
        <end position="118"/>
    </location>
</feature>
<dbReference type="PANTHER" id="PTHR43047">
    <property type="entry name" value="TWO-COMPONENT HISTIDINE PROTEIN KINASE"/>
    <property type="match status" value="1"/>
</dbReference>
<keyword evidence="5" id="KW-0418">Kinase</keyword>
<dbReference type="InterPro" id="IPR001789">
    <property type="entry name" value="Sig_transdc_resp-reg_receiver"/>
</dbReference>
<dbReference type="GO" id="GO:0000155">
    <property type="term" value="F:phosphorelay sensor kinase activity"/>
    <property type="evidence" value="ECO:0007669"/>
    <property type="project" value="InterPro"/>
</dbReference>
<evidence type="ECO:0000256" key="8">
    <source>
        <dbReference type="SAM" id="Phobius"/>
    </source>
</evidence>
<dbReference type="SMART" id="SM00387">
    <property type="entry name" value="HATPase_c"/>
    <property type="match status" value="1"/>
</dbReference>
<dbReference type="Gene3D" id="3.30.565.10">
    <property type="entry name" value="Histidine kinase-like ATPase, C-terminal domain"/>
    <property type="match status" value="2"/>
</dbReference>
<keyword evidence="12" id="KW-1185">Reference proteome</keyword>
<feature type="domain" description="Response regulatory" evidence="10">
    <location>
        <begin position="1195"/>
        <end position="1312"/>
    </location>
</feature>
<dbReference type="PANTHER" id="PTHR43047:SF71">
    <property type="entry name" value="HISTIDINE KINASE CONTAINING CHEY-HOMOLOGOUS RECEIVER DOMAIN-RELATED"/>
    <property type="match status" value="1"/>
</dbReference>
<evidence type="ECO:0000313" key="12">
    <source>
        <dbReference type="Proteomes" id="UP001485043"/>
    </source>
</evidence>
<dbReference type="Gene3D" id="3.40.50.2300">
    <property type="match status" value="1"/>
</dbReference>
<feature type="transmembrane region" description="Helical" evidence="8">
    <location>
        <begin position="124"/>
        <end position="139"/>
    </location>
</feature>
<dbReference type="PROSITE" id="PS50109">
    <property type="entry name" value="HIS_KIN"/>
    <property type="match status" value="1"/>
</dbReference>
<dbReference type="CDD" id="cd17546">
    <property type="entry name" value="REC_hyHK_CKI1_RcsC-like"/>
    <property type="match status" value="1"/>
</dbReference>
<evidence type="ECO:0000256" key="5">
    <source>
        <dbReference type="ARBA" id="ARBA00022777"/>
    </source>
</evidence>
<dbReference type="InterPro" id="IPR004358">
    <property type="entry name" value="Sig_transdc_His_kin-like_C"/>
</dbReference>
<feature type="compositionally biased region" description="Basic and acidic residues" evidence="7">
    <location>
        <begin position="605"/>
        <end position="617"/>
    </location>
</feature>
<dbReference type="PROSITE" id="PS50110">
    <property type="entry name" value="RESPONSE_REGULATORY"/>
    <property type="match status" value="1"/>
</dbReference>
<feature type="region of interest" description="Disordered" evidence="7">
    <location>
        <begin position="405"/>
        <end position="524"/>
    </location>
</feature>
<keyword evidence="8" id="KW-0472">Membrane</keyword>
<proteinExistence type="predicted"/>
<name>A0AAW1T9X7_9CHLO</name>
<feature type="compositionally biased region" description="Polar residues" evidence="7">
    <location>
        <begin position="1094"/>
        <end position="1107"/>
    </location>
</feature>
<feature type="compositionally biased region" description="Low complexity" evidence="7">
    <location>
        <begin position="680"/>
        <end position="699"/>
    </location>
</feature>
<dbReference type="SUPFAM" id="SSF47384">
    <property type="entry name" value="Homodimeric domain of signal transducing histidine kinase"/>
    <property type="match status" value="1"/>
</dbReference>
<comment type="catalytic activity">
    <reaction evidence="1">
        <text>ATP + protein L-histidine = ADP + protein N-phospho-L-histidine.</text>
        <dbReference type="EC" id="2.7.13.3"/>
    </reaction>
</comment>
<accession>A0AAW1T9X7</accession>
<feature type="compositionally biased region" description="Polar residues" evidence="7">
    <location>
        <begin position="462"/>
        <end position="514"/>
    </location>
</feature>
<feature type="compositionally biased region" description="Polar residues" evidence="7">
    <location>
        <begin position="1164"/>
        <end position="1173"/>
    </location>
</feature>
<dbReference type="Pfam" id="PF02518">
    <property type="entry name" value="HATPase_c"/>
    <property type="match status" value="1"/>
</dbReference>
<gene>
    <name evidence="11" type="ORF">WJX84_009097</name>
</gene>
<evidence type="ECO:0000259" key="10">
    <source>
        <dbReference type="PROSITE" id="PS50110"/>
    </source>
</evidence>
<evidence type="ECO:0000313" key="11">
    <source>
        <dbReference type="EMBL" id="KAK9865276.1"/>
    </source>
</evidence>
<dbReference type="CDD" id="cd00082">
    <property type="entry name" value="HisKA"/>
    <property type="match status" value="1"/>
</dbReference>
<keyword evidence="4" id="KW-0808">Transferase</keyword>
<evidence type="ECO:0000256" key="2">
    <source>
        <dbReference type="ARBA" id="ARBA00012438"/>
    </source>
</evidence>
<dbReference type="GO" id="GO:0009927">
    <property type="term" value="F:histidine phosphotransfer kinase activity"/>
    <property type="evidence" value="ECO:0007669"/>
    <property type="project" value="TreeGrafter"/>
</dbReference>
<dbReference type="InterPro" id="IPR003594">
    <property type="entry name" value="HATPase_dom"/>
</dbReference>
<dbReference type="Pfam" id="PF00512">
    <property type="entry name" value="HisKA"/>
    <property type="match status" value="1"/>
</dbReference>
<reference evidence="11 12" key="1">
    <citation type="journal article" date="2024" name="Nat. Commun.">
        <title>Phylogenomics reveals the evolutionary origins of lichenization in chlorophyte algae.</title>
        <authorList>
            <person name="Puginier C."/>
            <person name="Libourel C."/>
            <person name="Otte J."/>
            <person name="Skaloud P."/>
            <person name="Haon M."/>
            <person name="Grisel S."/>
            <person name="Petersen M."/>
            <person name="Berrin J.G."/>
            <person name="Delaux P.M."/>
            <person name="Dal Grande F."/>
            <person name="Keller J."/>
        </authorList>
    </citation>
    <scope>NUCLEOTIDE SEQUENCE [LARGE SCALE GENOMIC DNA]</scope>
    <source>
        <strain evidence="11 12">SAG 2523</strain>
    </source>
</reference>
<dbReference type="SMART" id="SM00448">
    <property type="entry name" value="REC"/>
    <property type="match status" value="1"/>
</dbReference>
<dbReference type="InterPro" id="IPR036097">
    <property type="entry name" value="HisK_dim/P_sf"/>
</dbReference>
<dbReference type="Pfam" id="PF00072">
    <property type="entry name" value="Response_reg"/>
    <property type="match status" value="1"/>
</dbReference>
<dbReference type="Gene3D" id="1.10.287.130">
    <property type="match status" value="1"/>
</dbReference>
<feature type="region of interest" description="Disordered" evidence="7">
    <location>
        <begin position="1033"/>
        <end position="1191"/>
    </location>
</feature>
<feature type="compositionally biased region" description="Low complexity" evidence="7">
    <location>
        <begin position="405"/>
        <end position="451"/>
    </location>
</feature>
<feature type="compositionally biased region" description="Gly residues" evidence="7">
    <location>
        <begin position="1124"/>
        <end position="1135"/>
    </location>
</feature>
<evidence type="ECO:0000256" key="7">
    <source>
        <dbReference type="SAM" id="MobiDB-lite"/>
    </source>
</evidence>
<protein>
    <recommendedName>
        <fullName evidence="2">histidine kinase</fullName>
        <ecNumber evidence="2">2.7.13.3</ecNumber>
    </recommendedName>
</protein>
<evidence type="ECO:0000256" key="4">
    <source>
        <dbReference type="ARBA" id="ARBA00022679"/>
    </source>
</evidence>
<dbReference type="InterPro" id="IPR036890">
    <property type="entry name" value="HATPase_C_sf"/>
</dbReference>
<keyword evidence="8" id="KW-1133">Transmembrane helix</keyword>
<feature type="modified residue" description="4-aspartylphosphate" evidence="6">
    <location>
        <position position="1246"/>
    </location>
</feature>
<dbReference type="GO" id="GO:0005886">
    <property type="term" value="C:plasma membrane"/>
    <property type="evidence" value="ECO:0007669"/>
    <property type="project" value="TreeGrafter"/>
</dbReference>
<dbReference type="Proteomes" id="UP001485043">
    <property type="component" value="Unassembled WGS sequence"/>
</dbReference>